<keyword evidence="1" id="KW-0812">Transmembrane</keyword>
<keyword evidence="3" id="KW-1185">Reference proteome</keyword>
<dbReference type="RefSeq" id="WP_089965183.1">
    <property type="nucleotide sequence ID" value="NZ_FOCQ01000002.1"/>
</dbReference>
<feature type="transmembrane region" description="Helical" evidence="1">
    <location>
        <begin position="204"/>
        <end position="224"/>
    </location>
</feature>
<feature type="transmembrane region" description="Helical" evidence="1">
    <location>
        <begin position="230"/>
        <end position="253"/>
    </location>
</feature>
<dbReference type="Proteomes" id="UP000199695">
    <property type="component" value="Unassembled WGS sequence"/>
</dbReference>
<proteinExistence type="predicted"/>
<accession>A0A1H8BL64</accession>
<keyword evidence="1" id="KW-1133">Transmembrane helix</keyword>
<keyword evidence="1" id="KW-0472">Membrane</keyword>
<dbReference type="InterPro" id="IPR018710">
    <property type="entry name" value="DUF2232"/>
</dbReference>
<protein>
    <submittedName>
        <fullName evidence="2">Uncharacterized conserved protein YybS, DUF2232 family</fullName>
    </submittedName>
</protein>
<evidence type="ECO:0000256" key="1">
    <source>
        <dbReference type="SAM" id="Phobius"/>
    </source>
</evidence>
<dbReference type="EMBL" id="FOCQ01000002">
    <property type="protein sequence ID" value="SEM82798.1"/>
    <property type="molecule type" value="Genomic_DNA"/>
</dbReference>
<feature type="transmembrane region" description="Helical" evidence="1">
    <location>
        <begin position="102"/>
        <end position="125"/>
    </location>
</feature>
<evidence type="ECO:0000313" key="3">
    <source>
        <dbReference type="Proteomes" id="UP000199695"/>
    </source>
</evidence>
<feature type="transmembrane region" description="Helical" evidence="1">
    <location>
        <begin position="12"/>
        <end position="40"/>
    </location>
</feature>
<dbReference type="AlphaFoldDB" id="A0A1H8BL64"/>
<feature type="transmembrane region" description="Helical" evidence="1">
    <location>
        <begin position="75"/>
        <end position="93"/>
    </location>
</feature>
<organism evidence="2 3">
    <name type="scientific">Lihuaxuella thermophila</name>
    <dbReference type="NCBI Taxonomy" id="1173111"/>
    <lineage>
        <taxon>Bacteria</taxon>
        <taxon>Bacillati</taxon>
        <taxon>Bacillota</taxon>
        <taxon>Bacilli</taxon>
        <taxon>Bacillales</taxon>
        <taxon>Thermoactinomycetaceae</taxon>
        <taxon>Lihuaxuella</taxon>
    </lineage>
</organism>
<name>A0A1H8BL64_9BACL</name>
<feature type="transmembrane region" description="Helical" evidence="1">
    <location>
        <begin position="52"/>
        <end position="69"/>
    </location>
</feature>
<feature type="transmembrane region" description="Helical" evidence="1">
    <location>
        <begin position="265"/>
        <end position="285"/>
    </location>
</feature>
<dbReference type="PANTHER" id="PTHR41324">
    <property type="entry name" value="MEMBRANE PROTEIN-RELATED"/>
    <property type="match status" value="1"/>
</dbReference>
<sequence>MTENNIGVVKEGLLATGLFFLLLAALTVPVVNLAAIWFLPLPFLILKAKQRLLAFILPVLFIGIILYLFPSPALAFLSLFALVVGLTMGHFYARETASGTDVVLSGLVAGLIGVWAILFAGQYWFGMIDGLRKSWEAEWAYTKRMLETAGVLPADFTIPPIESFIPVLLLFLLIPMALLNFWVGRRWLQRFQFPGKYLPAFREWRLPRPFFFFYVVMLALSLFMEANPSTLSILLGVLWVLQTLFLIQAFSFLSFFLHHYHKSNAWLILAFLILMTRFSVILQLLGMLDAGTRLREKIKQRD</sequence>
<reference evidence="2 3" key="1">
    <citation type="submission" date="2016-10" db="EMBL/GenBank/DDBJ databases">
        <authorList>
            <person name="de Groot N.N."/>
        </authorList>
    </citation>
    <scope>NUCLEOTIDE SEQUENCE [LARGE SCALE GENOMIC DNA]</scope>
    <source>
        <strain evidence="2 3">DSM 46701</strain>
    </source>
</reference>
<gene>
    <name evidence="2" type="ORF">SAMN05444955_102211</name>
</gene>
<dbReference type="PANTHER" id="PTHR41324:SF1">
    <property type="entry name" value="DUF2232 DOMAIN-CONTAINING PROTEIN"/>
    <property type="match status" value="1"/>
</dbReference>
<dbReference type="STRING" id="1173111.SAMN05444955_102211"/>
<dbReference type="OrthoDB" id="2987886at2"/>
<feature type="transmembrane region" description="Helical" evidence="1">
    <location>
        <begin position="163"/>
        <end position="183"/>
    </location>
</feature>
<dbReference type="Pfam" id="PF09991">
    <property type="entry name" value="DUF2232"/>
    <property type="match status" value="1"/>
</dbReference>
<evidence type="ECO:0000313" key="2">
    <source>
        <dbReference type="EMBL" id="SEM82798.1"/>
    </source>
</evidence>